<evidence type="ECO:0000313" key="1">
    <source>
        <dbReference type="EMBL" id="MCF0040226.1"/>
    </source>
</evidence>
<evidence type="ECO:0000313" key="2">
    <source>
        <dbReference type="Proteomes" id="UP001139700"/>
    </source>
</evidence>
<reference evidence="1" key="1">
    <citation type="submission" date="2021-12" db="EMBL/GenBank/DDBJ databases">
        <title>Novel species in genus Dyadobacter.</title>
        <authorList>
            <person name="Ma C."/>
        </authorList>
    </citation>
    <scope>NUCLEOTIDE SEQUENCE</scope>
    <source>
        <strain evidence="1">CY399</strain>
    </source>
</reference>
<protein>
    <submittedName>
        <fullName evidence="1">Uncharacterized protein</fullName>
    </submittedName>
</protein>
<organism evidence="1 2">
    <name type="scientific">Dyadobacter fanqingshengii</name>
    <dbReference type="NCBI Taxonomy" id="2906443"/>
    <lineage>
        <taxon>Bacteria</taxon>
        <taxon>Pseudomonadati</taxon>
        <taxon>Bacteroidota</taxon>
        <taxon>Cytophagia</taxon>
        <taxon>Cytophagales</taxon>
        <taxon>Spirosomataceae</taxon>
        <taxon>Dyadobacter</taxon>
    </lineage>
</organism>
<gene>
    <name evidence="1" type="ORF">LXM24_09035</name>
</gene>
<proteinExistence type="predicted"/>
<dbReference type="PROSITE" id="PS51257">
    <property type="entry name" value="PROKAR_LIPOPROTEIN"/>
    <property type="match status" value="1"/>
</dbReference>
<comment type="caution">
    <text evidence="1">The sequence shown here is derived from an EMBL/GenBank/DDBJ whole genome shotgun (WGS) entry which is preliminary data.</text>
</comment>
<name>A0A9X1P8A5_9BACT</name>
<dbReference type="Proteomes" id="UP001139700">
    <property type="component" value="Unassembled WGS sequence"/>
</dbReference>
<keyword evidence="2" id="KW-1185">Reference proteome</keyword>
<dbReference type="AlphaFoldDB" id="A0A9X1P8A5"/>
<dbReference type="RefSeq" id="WP_234612665.1">
    <property type="nucleotide sequence ID" value="NZ_CP098806.1"/>
</dbReference>
<accession>A0A9X1P8A5</accession>
<dbReference type="EMBL" id="JAJTTA010000002">
    <property type="protein sequence ID" value="MCF0040226.1"/>
    <property type="molecule type" value="Genomic_DNA"/>
</dbReference>
<sequence length="149" mass="16713">MRSLFILLCFILLGASCDRDNGMIGGVPIEVDLMGTWNLEKVVTPTGSFSGAQIGYKEILVSGHEVDDEVERIYRNDTLFSKHIWTRVPGTTSKAKDMTVLVTYRDGSLKRFYKIRRTLGEPTTLEASAYLPELGGAPDTVKFFYRQVL</sequence>